<dbReference type="Pfam" id="PF08245">
    <property type="entry name" value="Mur_ligase_M"/>
    <property type="match status" value="1"/>
</dbReference>
<dbReference type="PANTHER" id="PTHR43024:SF1">
    <property type="entry name" value="UDP-N-ACETYLMURAMOYL-TRIPEPTIDE--D-ALANYL-D-ALANINE LIGASE"/>
    <property type="match status" value="1"/>
</dbReference>
<dbReference type="Gene3D" id="3.40.1190.10">
    <property type="entry name" value="Mur-like, catalytic domain"/>
    <property type="match status" value="1"/>
</dbReference>
<accession>A0A0G1B137</accession>
<evidence type="ECO:0000256" key="1">
    <source>
        <dbReference type="ARBA" id="ARBA00022598"/>
    </source>
</evidence>
<gene>
    <name evidence="7" type="ORF">UV02_C0048G0003</name>
</gene>
<keyword evidence="4" id="KW-0812">Transmembrane</keyword>
<dbReference type="InterPro" id="IPR036615">
    <property type="entry name" value="Mur_ligase_C_dom_sf"/>
</dbReference>
<dbReference type="Gene3D" id="3.90.190.20">
    <property type="entry name" value="Mur ligase, C-terminal domain"/>
    <property type="match status" value="1"/>
</dbReference>
<dbReference type="SUPFAM" id="SSF53623">
    <property type="entry name" value="MurD-like peptide ligases, catalytic domain"/>
    <property type="match status" value="1"/>
</dbReference>
<dbReference type="EMBL" id="LCCW01000048">
    <property type="protein sequence ID" value="KKS40051.1"/>
    <property type="molecule type" value="Genomic_DNA"/>
</dbReference>
<dbReference type="InterPro" id="IPR051046">
    <property type="entry name" value="MurCDEF_CellWall_CoF430Synth"/>
</dbReference>
<dbReference type="Proteomes" id="UP000034516">
    <property type="component" value="Unassembled WGS sequence"/>
</dbReference>
<keyword evidence="4" id="KW-0472">Membrane</keyword>
<evidence type="ECO:0000256" key="4">
    <source>
        <dbReference type="SAM" id="Phobius"/>
    </source>
</evidence>
<dbReference type="SUPFAM" id="SSF53244">
    <property type="entry name" value="MurD-like peptide ligases, peptide-binding domain"/>
    <property type="match status" value="1"/>
</dbReference>
<name>A0A0G1B137_9BACT</name>
<proteinExistence type="predicted"/>
<keyword evidence="3" id="KW-0067">ATP-binding</keyword>
<dbReference type="InterPro" id="IPR004101">
    <property type="entry name" value="Mur_ligase_C"/>
</dbReference>
<dbReference type="InterPro" id="IPR013221">
    <property type="entry name" value="Mur_ligase_cen"/>
</dbReference>
<organism evidence="7 8">
    <name type="scientific">Candidatus Kuenenbacteria bacterium GW2011_GWA2_42_15</name>
    <dbReference type="NCBI Taxonomy" id="1618677"/>
    <lineage>
        <taxon>Bacteria</taxon>
        <taxon>Candidatus Kueneniibacteriota</taxon>
    </lineage>
</organism>
<comment type="caution">
    <text evidence="7">The sequence shown here is derived from an EMBL/GenBank/DDBJ whole genome shotgun (WGS) entry which is preliminary data.</text>
</comment>
<dbReference type="GO" id="GO:0005524">
    <property type="term" value="F:ATP binding"/>
    <property type="evidence" value="ECO:0007669"/>
    <property type="project" value="UniProtKB-KW"/>
</dbReference>
<evidence type="ECO:0000256" key="2">
    <source>
        <dbReference type="ARBA" id="ARBA00022741"/>
    </source>
</evidence>
<evidence type="ECO:0000259" key="6">
    <source>
        <dbReference type="Pfam" id="PF08245"/>
    </source>
</evidence>
<dbReference type="PATRIC" id="fig|1618677.3.peg.789"/>
<evidence type="ECO:0000259" key="5">
    <source>
        <dbReference type="Pfam" id="PF02875"/>
    </source>
</evidence>
<evidence type="ECO:0000256" key="3">
    <source>
        <dbReference type="ARBA" id="ARBA00022840"/>
    </source>
</evidence>
<feature type="transmembrane region" description="Helical" evidence="4">
    <location>
        <begin position="231"/>
        <end position="256"/>
    </location>
</feature>
<dbReference type="InterPro" id="IPR036565">
    <property type="entry name" value="Mur-like_cat_sf"/>
</dbReference>
<keyword evidence="1 7" id="KW-0436">Ligase</keyword>
<sequence>MFKKIIQYCLKFLSRRIIGKYQPEIIGITGSVGKTSAKLAVAAILSPDFQVRSSPKNYNTETGVPLTIINAKNPGRSVFGWLTVFIRGLLLIIKRDVKYPHVLILEMAADHPGDLDYLVKLAPPKVGIITAIGPAHLEFFNTVENVAAEKKKIITTLNSRDFAVLNNDNPLTVELKNKTKAQVITVGLNSEAALFASDIVLDKEKYSLNFKLNYQGSFVPVNLENILGRPAVYAVLFGAAVGLIYGLNLVAIAAHLKKYQSPAGRLKLLLGVKNTKIIDDTYNASPLSVKAALETLSHLNCQGRKFAVLGDMLELGALTKAAHAEIGEEVARLGIDYFIAVGECSRHAADAAKQYGMNEDRIYAFDDSLAAGKFIQDKIEAGDLLLVKGSQGIRMEKIVKEIMAEPARASELLIRQGEEWE</sequence>
<evidence type="ECO:0000313" key="8">
    <source>
        <dbReference type="Proteomes" id="UP000034516"/>
    </source>
</evidence>
<dbReference type="GO" id="GO:0016881">
    <property type="term" value="F:acid-amino acid ligase activity"/>
    <property type="evidence" value="ECO:0007669"/>
    <property type="project" value="InterPro"/>
</dbReference>
<feature type="domain" description="Mur ligase central" evidence="6">
    <location>
        <begin position="95"/>
        <end position="240"/>
    </location>
</feature>
<reference evidence="7 8" key="1">
    <citation type="journal article" date="2015" name="Nature">
        <title>rRNA introns, odd ribosomes, and small enigmatic genomes across a large radiation of phyla.</title>
        <authorList>
            <person name="Brown C.T."/>
            <person name="Hug L.A."/>
            <person name="Thomas B.C."/>
            <person name="Sharon I."/>
            <person name="Castelle C.J."/>
            <person name="Singh A."/>
            <person name="Wilkins M.J."/>
            <person name="Williams K.H."/>
            <person name="Banfield J.F."/>
        </authorList>
    </citation>
    <scope>NUCLEOTIDE SEQUENCE [LARGE SCALE GENOMIC DNA]</scope>
</reference>
<dbReference type="PANTHER" id="PTHR43024">
    <property type="entry name" value="UDP-N-ACETYLMURAMOYL-TRIPEPTIDE--D-ALANYL-D-ALANINE LIGASE"/>
    <property type="match status" value="1"/>
</dbReference>
<dbReference type="AlphaFoldDB" id="A0A0G1B137"/>
<keyword evidence="4" id="KW-1133">Transmembrane helix</keyword>
<protein>
    <submittedName>
        <fullName evidence="7">UDP-N-acetylmuramoyl-tripeptide-D-alanyl-D-alanine ligase</fullName>
    </submittedName>
</protein>
<keyword evidence="2" id="KW-0547">Nucleotide-binding</keyword>
<evidence type="ECO:0000313" key="7">
    <source>
        <dbReference type="EMBL" id="KKS40051.1"/>
    </source>
</evidence>
<dbReference type="Pfam" id="PF02875">
    <property type="entry name" value="Mur_ligase_C"/>
    <property type="match status" value="1"/>
</dbReference>
<feature type="domain" description="Mur ligase C-terminal" evidence="5">
    <location>
        <begin position="264"/>
        <end position="390"/>
    </location>
</feature>